<organism evidence="1 2">
    <name type="scientific">Francisella marina</name>
    <dbReference type="NCBI Taxonomy" id="2249302"/>
    <lineage>
        <taxon>Bacteria</taxon>
        <taxon>Pseudomonadati</taxon>
        <taxon>Pseudomonadota</taxon>
        <taxon>Gammaproteobacteria</taxon>
        <taxon>Thiotrichales</taxon>
        <taxon>Francisellaceae</taxon>
        <taxon>Francisella</taxon>
    </lineage>
</organism>
<proteinExistence type="predicted"/>
<dbReference type="RefSeq" id="WP_149368726.1">
    <property type="nucleotide sequence ID" value="NZ_CP043550.1"/>
</dbReference>
<dbReference type="Pfam" id="PF07087">
    <property type="entry name" value="DUF1353"/>
    <property type="match status" value="1"/>
</dbReference>
<sequence length="87" mass="10320">MQSLEIIITKEQNRFIINNFVYEDIIVPKYFCFNGHSVPRILRAFLGQFDYIQASLIHDFLYSTASDNYNISRKEADIIYLHLLKKT</sequence>
<name>A0ABX5ZGI3_9GAMM</name>
<protein>
    <submittedName>
        <fullName evidence="1">DUF1353 domain-containing protein</fullName>
    </submittedName>
</protein>
<gene>
    <name evidence="1" type="ORF">F0R74_06660</name>
</gene>
<evidence type="ECO:0000313" key="2">
    <source>
        <dbReference type="Proteomes" id="UP000322509"/>
    </source>
</evidence>
<dbReference type="EMBL" id="CP043550">
    <property type="protein sequence ID" value="QEO57546.1"/>
    <property type="molecule type" value="Genomic_DNA"/>
</dbReference>
<reference evidence="1 2" key="1">
    <citation type="submission" date="2019-09" db="EMBL/GenBank/DDBJ databases">
        <title>Complete genome sequence of Francisella marina E103-15.</title>
        <authorList>
            <person name="Tekedar H.C."/>
            <person name="Griffin M.J."/>
            <person name="Waldbieser G.C."/>
            <person name="Soto E."/>
        </authorList>
    </citation>
    <scope>NUCLEOTIDE SEQUENCE [LARGE SCALE GENOMIC DNA]</scope>
    <source>
        <strain evidence="1 2">E103-15</strain>
    </source>
</reference>
<dbReference type="Proteomes" id="UP000322509">
    <property type="component" value="Chromosome"/>
</dbReference>
<keyword evidence="2" id="KW-1185">Reference proteome</keyword>
<accession>A0ABX5ZGI3</accession>
<evidence type="ECO:0000313" key="1">
    <source>
        <dbReference type="EMBL" id="QEO57546.1"/>
    </source>
</evidence>
<dbReference type="InterPro" id="IPR010767">
    <property type="entry name" value="Phage_CGC-2007_Cje0229"/>
</dbReference>